<dbReference type="Proteomes" id="UP001489719">
    <property type="component" value="Unassembled WGS sequence"/>
</dbReference>
<comment type="caution">
    <text evidence="1">The sequence shown here is derived from an EMBL/GenBank/DDBJ whole genome shotgun (WGS) entry which is preliminary data.</text>
</comment>
<keyword evidence="2" id="KW-1185">Reference proteome</keyword>
<name>A0ACC3TKR2_9ASCO</name>
<accession>A0ACC3TKR2</accession>
<evidence type="ECO:0000313" key="2">
    <source>
        <dbReference type="Proteomes" id="UP001489719"/>
    </source>
</evidence>
<evidence type="ECO:0000313" key="1">
    <source>
        <dbReference type="EMBL" id="KAK9321541.1"/>
    </source>
</evidence>
<protein>
    <submittedName>
        <fullName evidence="1">Uncharacterized protein</fullName>
    </submittedName>
</protein>
<reference evidence="2" key="1">
    <citation type="journal article" date="2024" name="Front. Bioeng. Biotechnol.">
        <title>Genome-scale model development and genomic sequencing of the oleaginous clade Lipomyces.</title>
        <authorList>
            <person name="Czajka J.J."/>
            <person name="Han Y."/>
            <person name="Kim J."/>
            <person name="Mondo S.J."/>
            <person name="Hofstad B.A."/>
            <person name="Robles A."/>
            <person name="Haridas S."/>
            <person name="Riley R."/>
            <person name="LaButti K."/>
            <person name="Pangilinan J."/>
            <person name="Andreopoulos W."/>
            <person name="Lipzen A."/>
            <person name="Yan J."/>
            <person name="Wang M."/>
            <person name="Ng V."/>
            <person name="Grigoriev I.V."/>
            <person name="Spatafora J.W."/>
            <person name="Magnuson J.K."/>
            <person name="Baker S.E."/>
            <person name="Pomraning K.R."/>
        </authorList>
    </citation>
    <scope>NUCLEOTIDE SEQUENCE [LARGE SCALE GENOMIC DNA]</scope>
    <source>
        <strain evidence="2">CBS 10300</strain>
    </source>
</reference>
<dbReference type="EMBL" id="MU970096">
    <property type="protein sequence ID" value="KAK9321541.1"/>
    <property type="molecule type" value="Genomic_DNA"/>
</dbReference>
<sequence>MDIDADERNVRDNDHVNDIEDMSLDEMNTHVLGEDVSEEVKIDDNRSPDSSEGEGPRMKVAKRTRRNAGKKIVLHEDNPDQRTWAPIETGMVLRADGTVMKSDEPEGAAPHEGQVQVGQPRSQWAVIIPRNHNSEVEGDAPHEGQVQVSLPQTEVTPAIEYAHAISERILMINEIKEPLSFRQIFNRSDRPQKAISCT</sequence>
<proteinExistence type="predicted"/>
<organism evidence="1 2">
    <name type="scientific">Lipomyces orientalis</name>
    <dbReference type="NCBI Taxonomy" id="1233043"/>
    <lineage>
        <taxon>Eukaryota</taxon>
        <taxon>Fungi</taxon>
        <taxon>Dikarya</taxon>
        <taxon>Ascomycota</taxon>
        <taxon>Saccharomycotina</taxon>
        <taxon>Lipomycetes</taxon>
        <taxon>Lipomycetales</taxon>
        <taxon>Lipomycetaceae</taxon>
        <taxon>Lipomyces</taxon>
    </lineage>
</organism>
<gene>
    <name evidence="1" type="ORF">V1517DRAFT_368346</name>
</gene>